<evidence type="ECO:0000256" key="1">
    <source>
        <dbReference type="ARBA" id="ARBA00022630"/>
    </source>
</evidence>
<protein>
    <submittedName>
        <fullName evidence="6">LLM class flavin-dependent oxidoreductase</fullName>
    </submittedName>
</protein>
<dbReference type="InterPro" id="IPR051260">
    <property type="entry name" value="Diverse_substr_monoxygenases"/>
</dbReference>
<gene>
    <name evidence="6" type="ORF">YZ82_01085</name>
</gene>
<evidence type="ECO:0000313" key="7">
    <source>
        <dbReference type="Proteomes" id="UP000321812"/>
    </source>
</evidence>
<dbReference type="EMBL" id="VOAP01000002">
    <property type="protein sequence ID" value="TWO23167.1"/>
    <property type="molecule type" value="Genomic_DNA"/>
</dbReference>
<dbReference type="GO" id="GO:0016705">
    <property type="term" value="F:oxidoreductase activity, acting on paired donors, with incorporation or reduction of molecular oxygen"/>
    <property type="evidence" value="ECO:0007669"/>
    <property type="project" value="InterPro"/>
</dbReference>
<evidence type="ECO:0000313" key="6">
    <source>
        <dbReference type="EMBL" id="TWO23167.1"/>
    </source>
</evidence>
<reference evidence="6 7" key="1">
    <citation type="submission" date="2019-07" db="EMBL/GenBank/DDBJ databases">
        <title>Rapid identification of Enteric Bacteria from Whole Genome Sequences (WGS) using Average Nucleotide Identity (ANI).</title>
        <authorList>
            <person name="Lane C."/>
        </authorList>
    </citation>
    <scope>NUCLEOTIDE SEQUENCE [LARGE SCALE GENOMIC DNA]</scope>
    <source>
        <strain evidence="6 7">D2411</strain>
    </source>
</reference>
<dbReference type="InterPro" id="IPR011251">
    <property type="entry name" value="Luciferase-like_dom"/>
</dbReference>
<keyword evidence="2" id="KW-0288">FMN</keyword>
<dbReference type="Pfam" id="PF00296">
    <property type="entry name" value="Bac_luciferase"/>
    <property type="match status" value="1"/>
</dbReference>
<evidence type="ECO:0000256" key="3">
    <source>
        <dbReference type="ARBA" id="ARBA00023002"/>
    </source>
</evidence>
<accession>A0A562XM23</accession>
<dbReference type="Gene3D" id="3.20.20.30">
    <property type="entry name" value="Luciferase-like domain"/>
    <property type="match status" value="1"/>
</dbReference>
<keyword evidence="1" id="KW-0285">Flavoprotein</keyword>
<evidence type="ECO:0000256" key="2">
    <source>
        <dbReference type="ARBA" id="ARBA00022643"/>
    </source>
</evidence>
<dbReference type="PANTHER" id="PTHR30011">
    <property type="entry name" value="ALKANESULFONATE MONOOXYGENASE-RELATED"/>
    <property type="match status" value="1"/>
</dbReference>
<name>A0A562XM23_CAMHY</name>
<keyword evidence="4" id="KW-0503">Monooxygenase</keyword>
<dbReference type="PANTHER" id="PTHR30011:SF16">
    <property type="entry name" value="C2H2 FINGER DOMAIN TRANSCRIPTION FACTOR (EUROFUNG)-RELATED"/>
    <property type="match status" value="1"/>
</dbReference>
<proteinExistence type="predicted"/>
<feature type="domain" description="Luciferase-like" evidence="5">
    <location>
        <begin position="26"/>
        <end position="232"/>
    </location>
</feature>
<evidence type="ECO:0000259" key="5">
    <source>
        <dbReference type="Pfam" id="PF00296"/>
    </source>
</evidence>
<dbReference type="GO" id="GO:0004497">
    <property type="term" value="F:monooxygenase activity"/>
    <property type="evidence" value="ECO:0007669"/>
    <property type="project" value="UniProtKB-KW"/>
</dbReference>
<sequence>MLKIAQHLQNHKAFNAVFNQDKLSFGLIAPFKGYGEHSPDMSDWLAIARVLDQSAISALWIRDVPFYDPSFGDTGQIYDPFVFASFLAANTSKIAIGTAGIIALFREPINATKSATSLDILSNERFIFGLSTGDRMSEYEAFGENYLKRGDRFKEWWQISRALQKEDFLNLQTKEYGNFNARLDFLPKKSLAMVAVGRCRQELSWLANIPDAWITHGINPDNIQSITQSLRELNKDNIYRPFAYANFVELTPDPNYEVKLWNNIFVRGGVKKVVQYYMNQYKNGLSHILLNLRPSELEPISMLNDLSEEISKYKA</sequence>
<dbReference type="RefSeq" id="WP_147496811.1">
    <property type="nucleotide sequence ID" value="NZ_VOAP01000002.1"/>
</dbReference>
<organism evidence="6 7">
    <name type="scientific">Campylobacter hyointestinalis</name>
    <dbReference type="NCBI Taxonomy" id="198"/>
    <lineage>
        <taxon>Bacteria</taxon>
        <taxon>Pseudomonadati</taxon>
        <taxon>Campylobacterota</taxon>
        <taxon>Epsilonproteobacteria</taxon>
        <taxon>Campylobacterales</taxon>
        <taxon>Campylobacteraceae</taxon>
        <taxon>Campylobacter</taxon>
    </lineage>
</organism>
<dbReference type="SUPFAM" id="SSF51679">
    <property type="entry name" value="Bacterial luciferase-like"/>
    <property type="match status" value="1"/>
</dbReference>
<keyword evidence="3" id="KW-0560">Oxidoreductase</keyword>
<dbReference type="AlphaFoldDB" id="A0A562XM23"/>
<dbReference type="InterPro" id="IPR036661">
    <property type="entry name" value="Luciferase-like_sf"/>
</dbReference>
<dbReference type="Proteomes" id="UP000321812">
    <property type="component" value="Unassembled WGS sequence"/>
</dbReference>
<evidence type="ECO:0000256" key="4">
    <source>
        <dbReference type="ARBA" id="ARBA00023033"/>
    </source>
</evidence>
<comment type="caution">
    <text evidence="6">The sequence shown here is derived from an EMBL/GenBank/DDBJ whole genome shotgun (WGS) entry which is preliminary data.</text>
</comment>